<dbReference type="PANTHER" id="PTHR14256">
    <property type="entry name" value="NADH-UBIQUINONE OXIDOREDUCTASE MLRQ SUBUNIT"/>
    <property type="match status" value="1"/>
</dbReference>
<dbReference type="EMBL" id="OV696697">
    <property type="protein sequence ID" value="CAH1240988.1"/>
    <property type="molecule type" value="Genomic_DNA"/>
</dbReference>
<dbReference type="AlphaFoldDB" id="A0A8J9YSF7"/>
<keyword evidence="1" id="KW-1133">Transmembrane helix</keyword>
<sequence length="98" mass="11253">MAEADTKMPHTRGKGMWGIIRKLFVPHHEPSLWPLFLVVGLGGCVAGGYLLRLALRSPDVCWDKKNNPDPWNRVSANEQYKFYSPNIDYKKLEPPPKY</sequence>
<evidence type="ECO:0000313" key="3">
    <source>
        <dbReference type="Proteomes" id="UP000838412"/>
    </source>
</evidence>
<dbReference type="InterPro" id="IPR010530">
    <property type="entry name" value="B12D"/>
</dbReference>
<reference evidence="2" key="1">
    <citation type="submission" date="2022-01" db="EMBL/GenBank/DDBJ databases">
        <authorList>
            <person name="Braso-Vives M."/>
        </authorList>
    </citation>
    <scope>NUCLEOTIDE SEQUENCE</scope>
</reference>
<feature type="transmembrane region" description="Helical" evidence="1">
    <location>
        <begin position="32"/>
        <end position="55"/>
    </location>
</feature>
<name>A0A8J9YSF7_BRALA</name>
<dbReference type="OMA" id="VSWGRKN"/>
<dbReference type="PANTHER" id="PTHR14256:SF1">
    <property type="entry name" value="GEO09626P1"/>
    <property type="match status" value="1"/>
</dbReference>
<gene>
    <name evidence="2" type="primary">NDUFA4</name>
    <name evidence="2" type="ORF">BLAG_LOCUS4793</name>
</gene>
<keyword evidence="1" id="KW-0812">Transmembrane</keyword>
<organism evidence="2 3">
    <name type="scientific">Branchiostoma lanceolatum</name>
    <name type="common">Common lancelet</name>
    <name type="synonym">Amphioxus lanceolatum</name>
    <dbReference type="NCBI Taxonomy" id="7740"/>
    <lineage>
        <taxon>Eukaryota</taxon>
        <taxon>Metazoa</taxon>
        <taxon>Chordata</taxon>
        <taxon>Cephalochordata</taxon>
        <taxon>Leptocardii</taxon>
        <taxon>Amphioxiformes</taxon>
        <taxon>Branchiostomatidae</taxon>
        <taxon>Branchiostoma</taxon>
    </lineage>
</organism>
<dbReference type="OrthoDB" id="5511684at2759"/>
<evidence type="ECO:0000313" key="2">
    <source>
        <dbReference type="EMBL" id="CAH1240988.1"/>
    </source>
</evidence>
<proteinExistence type="predicted"/>
<protein>
    <submittedName>
        <fullName evidence="2">NDUFA4 protein</fullName>
    </submittedName>
</protein>
<dbReference type="Pfam" id="PF06522">
    <property type="entry name" value="B12D"/>
    <property type="match status" value="1"/>
</dbReference>
<evidence type="ECO:0000256" key="1">
    <source>
        <dbReference type="SAM" id="Phobius"/>
    </source>
</evidence>
<accession>A0A8J9YSF7</accession>
<keyword evidence="1" id="KW-0472">Membrane</keyword>
<keyword evidence="3" id="KW-1185">Reference proteome</keyword>
<dbReference type="Proteomes" id="UP000838412">
    <property type="component" value="Chromosome 12"/>
</dbReference>